<dbReference type="GO" id="GO:0016567">
    <property type="term" value="P:protein ubiquitination"/>
    <property type="evidence" value="ECO:0007669"/>
    <property type="project" value="UniProtKB-UniPathway"/>
</dbReference>
<evidence type="ECO:0000256" key="8">
    <source>
        <dbReference type="ARBA" id="ARBA00022786"/>
    </source>
</evidence>
<comment type="pathway">
    <text evidence="2">Protein modification; protein ubiquitination.</text>
</comment>
<dbReference type="GO" id="GO:0031461">
    <property type="term" value="C:cullin-RING ubiquitin ligase complex"/>
    <property type="evidence" value="ECO:0007669"/>
    <property type="project" value="UniProtKB-ARBA"/>
</dbReference>
<dbReference type="EMBL" id="CADCXU010004617">
    <property type="protein sequence ID" value="CAA9996433.1"/>
    <property type="molecule type" value="Genomic_DNA"/>
</dbReference>
<dbReference type="PROSITE" id="PS00518">
    <property type="entry name" value="ZF_RING_1"/>
    <property type="match status" value="1"/>
</dbReference>
<dbReference type="InterPro" id="IPR017907">
    <property type="entry name" value="Znf_RING_CS"/>
</dbReference>
<dbReference type="InterPro" id="IPR013083">
    <property type="entry name" value="Znf_RING/FYVE/PHD"/>
</dbReference>
<organism evidence="15 16">
    <name type="scientific">Nesidiocoris tenuis</name>
    <dbReference type="NCBI Taxonomy" id="355587"/>
    <lineage>
        <taxon>Eukaryota</taxon>
        <taxon>Metazoa</taxon>
        <taxon>Ecdysozoa</taxon>
        <taxon>Arthropoda</taxon>
        <taxon>Hexapoda</taxon>
        <taxon>Insecta</taxon>
        <taxon>Pterygota</taxon>
        <taxon>Neoptera</taxon>
        <taxon>Paraneoptera</taxon>
        <taxon>Hemiptera</taxon>
        <taxon>Heteroptera</taxon>
        <taxon>Panheteroptera</taxon>
        <taxon>Cimicomorpha</taxon>
        <taxon>Miridae</taxon>
        <taxon>Dicyphina</taxon>
        <taxon>Nesidiocoris</taxon>
    </lineage>
</organism>
<dbReference type="InterPro" id="IPR024766">
    <property type="entry name" value="Znf_RING_H2"/>
</dbReference>
<keyword evidence="7 12" id="KW-0863">Zinc-finger</keyword>
<comment type="catalytic activity">
    <reaction evidence="1">
        <text>S-ubiquitinyl-[E2 ubiquitin-conjugating enzyme]-L-cysteine + [acceptor protein]-L-lysine = [E2 ubiquitin-conjugating enzyme]-L-cysteine + N(6)-ubiquitinyl-[acceptor protein]-L-lysine.</text>
        <dbReference type="EC" id="2.3.2.27"/>
    </reaction>
</comment>
<evidence type="ECO:0000313" key="16">
    <source>
        <dbReference type="Proteomes" id="UP000479000"/>
    </source>
</evidence>
<feature type="coiled-coil region" evidence="13">
    <location>
        <begin position="154"/>
        <end position="188"/>
    </location>
</feature>
<dbReference type="Pfam" id="PF08941">
    <property type="entry name" value="USP8_interact"/>
    <property type="match status" value="1"/>
</dbReference>
<dbReference type="GO" id="GO:0043122">
    <property type="term" value="P:regulation of canonical NF-kappaB signal transduction"/>
    <property type="evidence" value="ECO:0007669"/>
    <property type="project" value="TreeGrafter"/>
</dbReference>
<dbReference type="Pfam" id="PF12678">
    <property type="entry name" value="zf-rbx1"/>
    <property type="match status" value="1"/>
</dbReference>
<dbReference type="GO" id="GO:0061630">
    <property type="term" value="F:ubiquitin protein ligase activity"/>
    <property type="evidence" value="ECO:0007669"/>
    <property type="project" value="UniProtKB-EC"/>
</dbReference>
<accession>A0A6H5G2C7</accession>
<sequence length="334" mass="37723">MGTSADNSPGWVHTHTPTHTSYLLPDYIILFILLLYNNITSSQENTNCPFTAPACEHAFCSACIQEWISRQPTCPVDRQSLTQLRPVPRILKNLLSRLNITCENSVYGCQAVLKLDALSSHLTECQHNPKKPVLCDQGCGMVTPMDELQGHNCIHGLRSLIDKQQQKIQDFQQEIGDQRTQINELKRELCMMKSILIAMRGTNPAVRAMAEEMDRTELARWSNSLARARVTRWGSMISTPDALLQATIKRSLADSGCPLHIIDDLMEKCHERSWPPGLRSLETRQNNRRQYEGYVCKRIPGKQAVVILHCDNPHCNIDMMAQPGLVLIFAHGIE</sequence>
<evidence type="ECO:0000256" key="1">
    <source>
        <dbReference type="ARBA" id="ARBA00000900"/>
    </source>
</evidence>
<evidence type="ECO:0000256" key="11">
    <source>
        <dbReference type="ARBA" id="ARBA00031762"/>
    </source>
</evidence>
<gene>
    <name evidence="15" type="ORF">NTEN_LOCUS2960</name>
</gene>
<keyword evidence="5" id="KW-0808">Transferase</keyword>
<evidence type="ECO:0000256" key="6">
    <source>
        <dbReference type="ARBA" id="ARBA00022723"/>
    </source>
</evidence>
<dbReference type="EC" id="2.3.2.27" evidence="3"/>
<dbReference type="InterPro" id="IPR001841">
    <property type="entry name" value="Znf_RING"/>
</dbReference>
<evidence type="ECO:0000256" key="9">
    <source>
        <dbReference type="ARBA" id="ARBA00022833"/>
    </source>
</evidence>
<feature type="domain" description="RING-type" evidence="14">
    <location>
        <begin position="55"/>
        <end position="78"/>
    </location>
</feature>
<evidence type="ECO:0000259" key="14">
    <source>
        <dbReference type="PROSITE" id="PS50089"/>
    </source>
</evidence>
<dbReference type="PANTHER" id="PTHR10131:SF157">
    <property type="entry name" value="RECEPTOR-ASSOCIATED FACTOR, PUTATIVE-RELATED"/>
    <property type="match status" value="1"/>
</dbReference>
<dbReference type="SUPFAM" id="SSF160088">
    <property type="entry name" value="NRDP1 C-terminal domain-like"/>
    <property type="match status" value="1"/>
</dbReference>
<dbReference type="GO" id="GO:0008270">
    <property type="term" value="F:zinc ion binding"/>
    <property type="evidence" value="ECO:0007669"/>
    <property type="project" value="UniProtKB-KW"/>
</dbReference>
<evidence type="ECO:0000256" key="10">
    <source>
        <dbReference type="ARBA" id="ARBA00030556"/>
    </source>
</evidence>
<dbReference type="Proteomes" id="UP000479000">
    <property type="component" value="Unassembled WGS sequence"/>
</dbReference>
<keyword evidence="6" id="KW-0479">Metal-binding</keyword>
<dbReference type="UniPathway" id="UPA00143"/>
<evidence type="ECO:0000256" key="4">
    <source>
        <dbReference type="ARBA" id="ARBA00015711"/>
    </source>
</evidence>
<keyword evidence="8" id="KW-0833">Ubl conjugation pathway</keyword>
<reference evidence="15 16" key="1">
    <citation type="submission" date="2020-02" db="EMBL/GenBank/DDBJ databases">
        <authorList>
            <person name="Ferguson B K."/>
        </authorList>
    </citation>
    <scope>NUCLEOTIDE SEQUENCE [LARGE SCALE GENOMIC DNA]</scope>
</reference>
<dbReference type="InterPro" id="IPR037255">
    <property type="entry name" value="NRDP1_C"/>
</dbReference>
<keyword evidence="16" id="KW-1185">Reference proteome</keyword>
<dbReference type="PANTHER" id="PTHR10131">
    <property type="entry name" value="TNF RECEPTOR ASSOCIATED FACTOR"/>
    <property type="match status" value="1"/>
</dbReference>
<evidence type="ECO:0000256" key="12">
    <source>
        <dbReference type="PROSITE-ProRule" id="PRU00175"/>
    </source>
</evidence>
<evidence type="ECO:0000256" key="3">
    <source>
        <dbReference type="ARBA" id="ARBA00012483"/>
    </source>
</evidence>
<evidence type="ECO:0000256" key="2">
    <source>
        <dbReference type="ARBA" id="ARBA00004906"/>
    </source>
</evidence>
<evidence type="ECO:0000256" key="13">
    <source>
        <dbReference type="SAM" id="Coils"/>
    </source>
</evidence>
<dbReference type="InterPro" id="IPR015036">
    <property type="entry name" value="NRDP1"/>
</dbReference>
<protein>
    <recommendedName>
        <fullName evidence="4">E3 ubiquitin-protein ligase NRDP1</fullName>
        <ecNumber evidence="3">2.3.2.27</ecNumber>
    </recommendedName>
    <alternativeName>
        <fullName evidence="10">RING finger protein 41</fullName>
    </alternativeName>
    <alternativeName>
        <fullName evidence="11">RING-type E3 ubiquitin transferase NRDP1</fullName>
    </alternativeName>
</protein>
<dbReference type="SUPFAM" id="SSF57850">
    <property type="entry name" value="RING/U-box"/>
    <property type="match status" value="1"/>
</dbReference>
<proteinExistence type="predicted"/>
<dbReference type="SUPFAM" id="SSF49599">
    <property type="entry name" value="TRAF domain-like"/>
    <property type="match status" value="1"/>
</dbReference>
<evidence type="ECO:0000256" key="7">
    <source>
        <dbReference type="ARBA" id="ARBA00022771"/>
    </source>
</evidence>
<dbReference type="OrthoDB" id="1630758at2759"/>
<keyword evidence="9" id="KW-0862">Zinc</keyword>
<dbReference type="Gene3D" id="3.30.40.10">
    <property type="entry name" value="Zinc/RING finger domain, C3HC4 (zinc finger)"/>
    <property type="match status" value="2"/>
</dbReference>
<dbReference type="AlphaFoldDB" id="A0A6H5G2C7"/>
<keyword evidence="13" id="KW-0175">Coiled coil</keyword>
<name>A0A6H5G2C7_9HEMI</name>
<dbReference type="PROSITE" id="PS50089">
    <property type="entry name" value="ZF_RING_2"/>
    <property type="match status" value="1"/>
</dbReference>
<evidence type="ECO:0000313" key="15">
    <source>
        <dbReference type="EMBL" id="CAA9996433.1"/>
    </source>
</evidence>
<evidence type="ECO:0000256" key="5">
    <source>
        <dbReference type="ARBA" id="ARBA00022679"/>
    </source>
</evidence>